<evidence type="ECO:0000313" key="4">
    <source>
        <dbReference type="Proteomes" id="UP000324209"/>
    </source>
</evidence>
<dbReference type="PANTHER" id="PTHR35848">
    <property type="entry name" value="OXALATE-BINDING PROTEIN"/>
    <property type="match status" value="1"/>
</dbReference>
<keyword evidence="4" id="KW-1185">Reference proteome</keyword>
<name>A0A5C1QQ75_9SPIO</name>
<accession>A0A5C1QQ75</accession>
<protein>
    <submittedName>
        <fullName evidence="3">Cupin domain-containing protein</fullName>
    </submittedName>
</protein>
<dbReference type="Pfam" id="PF07883">
    <property type="entry name" value="Cupin_2"/>
    <property type="match status" value="1"/>
</dbReference>
<dbReference type="PANTHER" id="PTHR35848:SF6">
    <property type="entry name" value="CUPIN TYPE-2 DOMAIN-CONTAINING PROTEIN"/>
    <property type="match status" value="1"/>
</dbReference>
<dbReference type="InterPro" id="IPR051610">
    <property type="entry name" value="GPI/OXD"/>
</dbReference>
<dbReference type="EMBL" id="CP036150">
    <property type="protein sequence ID" value="QEN09751.1"/>
    <property type="molecule type" value="Genomic_DNA"/>
</dbReference>
<evidence type="ECO:0000256" key="1">
    <source>
        <dbReference type="ARBA" id="ARBA00022723"/>
    </source>
</evidence>
<keyword evidence="1" id="KW-0479">Metal-binding</keyword>
<dbReference type="Proteomes" id="UP000324209">
    <property type="component" value="Chromosome"/>
</dbReference>
<evidence type="ECO:0000313" key="3">
    <source>
        <dbReference type="EMBL" id="QEN09751.1"/>
    </source>
</evidence>
<dbReference type="KEGG" id="ock:EXM22_17825"/>
<dbReference type="SUPFAM" id="SSF51182">
    <property type="entry name" value="RmlC-like cupins"/>
    <property type="match status" value="1"/>
</dbReference>
<reference evidence="3 4" key="1">
    <citation type="submission" date="2019-02" db="EMBL/GenBank/DDBJ databases">
        <title>Complete Genome Sequence and Methylome Analysis of free living Spirochaetas.</title>
        <authorList>
            <person name="Fomenkov A."/>
            <person name="Dubinina G."/>
            <person name="Leshcheva N."/>
            <person name="Mikheeva N."/>
            <person name="Grabovich M."/>
            <person name="Vincze T."/>
            <person name="Roberts R.J."/>
        </authorList>
    </citation>
    <scope>NUCLEOTIDE SEQUENCE [LARGE SCALE GENOMIC DNA]</scope>
    <source>
        <strain evidence="3 4">K2</strain>
    </source>
</reference>
<dbReference type="InterPro" id="IPR013096">
    <property type="entry name" value="Cupin_2"/>
</dbReference>
<feature type="domain" description="Cupin type-2" evidence="2">
    <location>
        <begin position="41"/>
        <end position="109"/>
    </location>
</feature>
<dbReference type="InterPro" id="IPR014710">
    <property type="entry name" value="RmlC-like_jellyroll"/>
</dbReference>
<dbReference type="AlphaFoldDB" id="A0A5C1QQ75"/>
<dbReference type="OrthoDB" id="9791297at2"/>
<dbReference type="GO" id="GO:0046872">
    <property type="term" value="F:metal ion binding"/>
    <property type="evidence" value="ECO:0007669"/>
    <property type="project" value="UniProtKB-KW"/>
</dbReference>
<dbReference type="RefSeq" id="WP_149487823.1">
    <property type="nucleotide sequence ID" value="NZ_CP036150.1"/>
</dbReference>
<dbReference type="Gene3D" id="2.60.120.10">
    <property type="entry name" value="Jelly Rolls"/>
    <property type="match status" value="1"/>
</dbReference>
<dbReference type="InterPro" id="IPR011051">
    <property type="entry name" value="RmlC_Cupin_sf"/>
</dbReference>
<sequence length="115" mass="12725">MSILKNEAMKTVEVNMEGAKNVIKQTAITGAEGWDGWSMRIFTLKKEGFTPFHAHDWPHINYIISGTGTLFIDGKEQSVKAGDTAYVNGGEEHQFKNAGNDDFSFVCIVPEEGDK</sequence>
<gene>
    <name evidence="3" type="ORF">EXM22_17825</name>
</gene>
<proteinExistence type="predicted"/>
<evidence type="ECO:0000259" key="2">
    <source>
        <dbReference type="Pfam" id="PF07883"/>
    </source>
</evidence>
<dbReference type="CDD" id="cd02222">
    <property type="entry name" value="cupin_TM1459-like"/>
    <property type="match status" value="1"/>
</dbReference>
<organism evidence="3 4">
    <name type="scientific">Oceanispirochaeta crateris</name>
    <dbReference type="NCBI Taxonomy" id="2518645"/>
    <lineage>
        <taxon>Bacteria</taxon>
        <taxon>Pseudomonadati</taxon>
        <taxon>Spirochaetota</taxon>
        <taxon>Spirochaetia</taxon>
        <taxon>Spirochaetales</taxon>
        <taxon>Spirochaetaceae</taxon>
        <taxon>Oceanispirochaeta</taxon>
    </lineage>
</organism>